<reference evidence="1" key="1">
    <citation type="submission" date="2023-06" db="EMBL/GenBank/DDBJ databases">
        <authorList>
            <consortium name="Lawrence Berkeley National Laboratory"/>
            <person name="Ahrendt S."/>
            <person name="Sahu N."/>
            <person name="Indic B."/>
            <person name="Wong-Bajracharya J."/>
            <person name="Merenyi Z."/>
            <person name="Ke H.-M."/>
            <person name="Monk M."/>
            <person name="Kocsube S."/>
            <person name="Drula E."/>
            <person name="Lipzen A."/>
            <person name="Balint B."/>
            <person name="Henrissat B."/>
            <person name="Andreopoulos B."/>
            <person name="Martin F.M."/>
            <person name="Harder C.B."/>
            <person name="Rigling D."/>
            <person name="Ford K.L."/>
            <person name="Foster G.D."/>
            <person name="Pangilinan J."/>
            <person name="Papanicolaou A."/>
            <person name="Barry K."/>
            <person name="LaButti K."/>
            <person name="Viragh M."/>
            <person name="Koriabine M."/>
            <person name="Yan M."/>
            <person name="Riley R."/>
            <person name="Champramary S."/>
            <person name="Plett K.L."/>
            <person name="Tsai I.J."/>
            <person name="Slot J."/>
            <person name="Sipos G."/>
            <person name="Plett J."/>
            <person name="Nagy L.G."/>
            <person name="Grigoriev I.V."/>
        </authorList>
    </citation>
    <scope>NUCLEOTIDE SEQUENCE</scope>
    <source>
        <strain evidence="1">FPL87.14</strain>
    </source>
</reference>
<comment type="caution">
    <text evidence="1">The sequence shown here is derived from an EMBL/GenBank/DDBJ whole genome shotgun (WGS) entry which is preliminary data.</text>
</comment>
<evidence type="ECO:0000313" key="2">
    <source>
        <dbReference type="Proteomes" id="UP001175226"/>
    </source>
</evidence>
<organism evidence="1 2">
    <name type="scientific">Armillaria borealis</name>
    <dbReference type="NCBI Taxonomy" id="47425"/>
    <lineage>
        <taxon>Eukaryota</taxon>
        <taxon>Fungi</taxon>
        <taxon>Dikarya</taxon>
        <taxon>Basidiomycota</taxon>
        <taxon>Agaricomycotina</taxon>
        <taxon>Agaricomycetes</taxon>
        <taxon>Agaricomycetidae</taxon>
        <taxon>Agaricales</taxon>
        <taxon>Marasmiineae</taxon>
        <taxon>Physalacriaceae</taxon>
        <taxon>Armillaria</taxon>
    </lineage>
</organism>
<sequence length="245" mass="26826">MYRSILSHHGHGWTMAPDTQGAIKALVPYSLHSLLGAYAARDCICSGTLEQLEELQLHLGSLHRGIQNRQSIRSTPISVEFATHWSQSQEPPMTVSVSSTMASLASSVANGYLINDLVAETLVNRPRIPPQWPSHLDSFCDSLDARELYICSVVLVAPGNIHLAPGSAYVSLSIRPTVDWVVPRSCPAWRVVTEAVGSDKTMRMQVDMPAFQSSEMNGLVSLCDSTLIIMDTNFWLRNRGHGAVA</sequence>
<dbReference type="Proteomes" id="UP001175226">
    <property type="component" value="Unassembled WGS sequence"/>
</dbReference>
<dbReference type="EMBL" id="JAUEPT010000129">
    <property type="protein sequence ID" value="KAK0430923.1"/>
    <property type="molecule type" value="Genomic_DNA"/>
</dbReference>
<protein>
    <submittedName>
        <fullName evidence="1">Uncharacterized protein</fullName>
    </submittedName>
</protein>
<accession>A0AA39MEK3</accession>
<dbReference type="AlphaFoldDB" id="A0AA39MEK3"/>
<gene>
    <name evidence="1" type="ORF">EV421DRAFT_1912398</name>
</gene>
<name>A0AA39MEK3_9AGAR</name>
<evidence type="ECO:0000313" key="1">
    <source>
        <dbReference type="EMBL" id="KAK0430923.1"/>
    </source>
</evidence>
<keyword evidence="2" id="KW-1185">Reference proteome</keyword>
<proteinExistence type="predicted"/>